<keyword evidence="2" id="KW-1185">Reference proteome</keyword>
<comment type="caution">
    <text evidence="1">The sequence shown here is derived from an EMBL/GenBank/DDBJ whole genome shotgun (WGS) entry which is preliminary data.</text>
</comment>
<organism evidence="1 2">
    <name type="scientific">Actinocorallia longicatena</name>
    <dbReference type="NCBI Taxonomy" id="111803"/>
    <lineage>
        <taxon>Bacteria</taxon>
        <taxon>Bacillati</taxon>
        <taxon>Actinomycetota</taxon>
        <taxon>Actinomycetes</taxon>
        <taxon>Streptosporangiales</taxon>
        <taxon>Thermomonosporaceae</taxon>
        <taxon>Actinocorallia</taxon>
    </lineage>
</organism>
<evidence type="ECO:0000313" key="1">
    <source>
        <dbReference type="EMBL" id="GAA3223179.1"/>
    </source>
</evidence>
<gene>
    <name evidence="1" type="ORF">GCM10010468_49490</name>
</gene>
<proteinExistence type="predicted"/>
<dbReference type="Proteomes" id="UP001501237">
    <property type="component" value="Unassembled WGS sequence"/>
</dbReference>
<accession>A0ABP6QHV2</accession>
<evidence type="ECO:0000313" key="2">
    <source>
        <dbReference type="Proteomes" id="UP001501237"/>
    </source>
</evidence>
<sequence length="113" mass="12531">MPELVNLRLFQANDETLHVTVKTDEQPSTPWDLSEVDNITMVIKPTAASPDGDGITLIIGNGITVTDAEAGELEIDITRLMLASTDTRWYRLDLTQASRLRTILYGRLTVTDT</sequence>
<reference evidence="2" key="1">
    <citation type="journal article" date="2019" name="Int. J. Syst. Evol. Microbiol.">
        <title>The Global Catalogue of Microorganisms (GCM) 10K type strain sequencing project: providing services to taxonomists for standard genome sequencing and annotation.</title>
        <authorList>
            <consortium name="The Broad Institute Genomics Platform"/>
            <consortium name="The Broad Institute Genome Sequencing Center for Infectious Disease"/>
            <person name="Wu L."/>
            <person name="Ma J."/>
        </authorList>
    </citation>
    <scope>NUCLEOTIDE SEQUENCE [LARGE SCALE GENOMIC DNA]</scope>
    <source>
        <strain evidence="2">JCM 9377</strain>
    </source>
</reference>
<dbReference type="EMBL" id="BAAAUV010000013">
    <property type="protein sequence ID" value="GAA3223179.1"/>
    <property type="molecule type" value="Genomic_DNA"/>
</dbReference>
<protein>
    <submittedName>
        <fullName evidence="1">Uncharacterized protein</fullName>
    </submittedName>
</protein>
<name>A0ABP6QHV2_9ACTN</name>
<dbReference type="RefSeq" id="WP_344832504.1">
    <property type="nucleotide sequence ID" value="NZ_BAAAUV010000013.1"/>
</dbReference>